<protein>
    <recommendedName>
        <fullName evidence="7">Endolytic murein transglycosylase</fullName>
        <ecNumber evidence="7">4.2.2.29</ecNumber>
    </recommendedName>
    <alternativeName>
        <fullName evidence="7">Peptidoglycan lytic transglycosylase</fullName>
    </alternativeName>
    <alternativeName>
        <fullName evidence="7">Peptidoglycan polymerization terminase</fullName>
    </alternativeName>
</protein>
<dbReference type="AlphaFoldDB" id="A0A1P8UII5"/>
<dbReference type="OrthoDB" id="9814591at2"/>
<dbReference type="Proteomes" id="UP000243807">
    <property type="component" value="Chromosome"/>
</dbReference>
<dbReference type="EC" id="4.2.2.29" evidence="7"/>
<evidence type="ECO:0000256" key="2">
    <source>
        <dbReference type="ARBA" id="ARBA00022692"/>
    </source>
</evidence>
<dbReference type="Gene3D" id="3.30.160.60">
    <property type="entry name" value="Classic Zinc Finger"/>
    <property type="match status" value="1"/>
</dbReference>
<name>A0A1P8UII5_9GAMM</name>
<keyword evidence="6 7" id="KW-0961">Cell wall biogenesis/degradation</keyword>
<dbReference type="CDD" id="cd08010">
    <property type="entry name" value="MltG_like"/>
    <property type="match status" value="1"/>
</dbReference>
<dbReference type="GO" id="GO:0009252">
    <property type="term" value="P:peptidoglycan biosynthetic process"/>
    <property type="evidence" value="ECO:0007669"/>
    <property type="project" value="UniProtKB-UniRule"/>
</dbReference>
<sequence length="339" mass="37645">MRRLLGLLALFAVLAVVLVGVGVWRTLDAPLDIPAGGVLITVPSGAAAGDVALQLQRENVLQHPRLWTLYARLDGRAGQIKQGEYRLNPGLTSLGLLDLLVAGKTVQYPLTLIDGWTFRQIMQALNKDPHIDHTLKPTDYADLIHRLGGPKNMSPEGWFYPNTYFFPDGATDVSILRRAYDAMRKYLDAQWAQRASNLPLKTPYQALILASIVEKETGSASERPLIAGVFINRLRKGMRLQSDPTVIYAVGRAYKGRITYRDLRNGSPYNTYVHHGLPPTPIAIPSPAAIHAVLHPAHTKYLYFVAMGNGMHAFSRTYAEQERAVIKYQLDGKTPAREK</sequence>
<dbReference type="Gene3D" id="3.30.1490.480">
    <property type="entry name" value="Endolytic murein transglycosylase"/>
    <property type="match status" value="1"/>
</dbReference>
<keyword evidence="2 7" id="KW-0812">Transmembrane</keyword>
<keyword evidence="1 7" id="KW-1003">Cell membrane</keyword>
<evidence type="ECO:0000313" key="8">
    <source>
        <dbReference type="EMBL" id="APZ43646.1"/>
    </source>
</evidence>
<comment type="catalytic activity">
    <reaction evidence="7">
        <text>a peptidoglycan chain = a peptidoglycan chain with N-acetyl-1,6-anhydromuramyl-[peptide] at the reducing end + a peptidoglycan chain with N-acetylglucosamine at the non-reducing end.</text>
        <dbReference type="EC" id="4.2.2.29"/>
    </reaction>
</comment>
<evidence type="ECO:0000256" key="4">
    <source>
        <dbReference type="ARBA" id="ARBA00023136"/>
    </source>
</evidence>
<evidence type="ECO:0000313" key="9">
    <source>
        <dbReference type="Proteomes" id="UP000243807"/>
    </source>
</evidence>
<keyword evidence="9" id="KW-1185">Reference proteome</keyword>
<dbReference type="GO" id="GO:0071555">
    <property type="term" value="P:cell wall organization"/>
    <property type="evidence" value="ECO:0007669"/>
    <property type="project" value="UniProtKB-KW"/>
</dbReference>
<organism evidence="8 9">
    <name type="scientific">Acidihalobacter ferrooxydans</name>
    <dbReference type="NCBI Taxonomy" id="1765967"/>
    <lineage>
        <taxon>Bacteria</taxon>
        <taxon>Pseudomonadati</taxon>
        <taxon>Pseudomonadota</taxon>
        <taxon>Gammaproteobacteria</taxon>
        <taxon>Chromatiales</taxon>
        <taxon>Ectothiorhodospiraceae</taxon>
        <taxon>Acidihalobacter</taxon>
    </lineage>
</organism>
<gene>
    <name evidence="7" type="primary">mltG</name>
    <name evidence="8" type="ORF">BW247_11565</name>
</gene>
<dbReference type="GO" id="GO:0008932">
    <property type="term" value="F:lytic endotransglycosylase activity"/>
    <property type="evidence" value="ECO:0007669"/>
    <property type="project" value="UniProtKB-UniRule"/>
</dbReference>
<dbReference type="KEGG" id="afy:BW247_11565"/>
<dbReference type="PANTHER" id="PTHR30518">
    <property type="entry name" value="ENDOLYTIC MUREIN TRANSGLYCOSYLASE"/>
    <property type="match status" value="1"/>
</dbReference>
<dbReference type="RefSeq" id="WP_076837283.1">
    <property type="nucleotide sequence ID" value="NZ_CP019434.1"/>
</dbReference>
<dbReference type="GO" id="GO:0005886">
    <property type="term" value="C:plasma membrane"/>
    <property type="evidence" value="ECO:0007669"/>
    <property type="project" value="UniProtKB-UniRule"/>
</dbReference>
<feature type="site" description="Important for catalytic activity" evidence="7">
    <location>
        <position position="216"/>
    </location>
</feature>
<dbReference type="EMBL" id="CP019434">
    <property type="protein sequence ID" value="APZ43646.1"/>
    <property type="molecule type" value="Genomic_DNA"/>
</dbReference>
<comment type="similarity">
    <text evidence="7">Belongs to the transglycosylase MltG family.</text>
</comment>
<dbReference type="PANTHER" id="PTHR30518:SF2">
    <property type="entry name" value="ENDOLYTIC MUREIN TRANSGLYCOSYLASE"/>
    <property type="match status" value="1"/>
</dbReference>
<dbReference type="InterPro" id="IPR003770">
    <property type="entry name" value="MLTG-like"/>
</dbReference>
<evidence type="ECO:0000256" key="3">
    <source>
        <dbReference type="ARBA" id="ARBA00022989"/>
    </source>
</evidence>
<dbReference type="STRING" id="1765967.BW247_11565"/>
<keyword evidence="3 7" id="KW-1133">Transmembrane helix</keyword>
<evidence type="ECO:0000256" key="7">
    <source>
        <dbReference type="HAMAP-Rule" id="MF_02065"/>
    </source>
</evidence>
<evidence type="ECO:0000256" key="6">
    <source>
        <dbReference type="ARBA" id="ARBA00023316"/>
    </source>
</evidence>
<dbReference type="NCBIfam" id="TIGR00247">
    <property type="entry name" value="endolytic transglycosylase MltG"/>
    <property type="match status" value="1"/>
</dbReference>
<dbReference type="Pfam" id="PF02618">
    <property type="entry name" value="YceG"/>
    <property type="match status" value="1"/>
</dbReference>
<comment type="function">
    <text evidence="7">Functions as a peptidoglycan terminase that cleaves nascent peptidoglycan strands endolytically to terminate their elongation.</text>
</comment>
<proteinExistence type="inferred from homology"/>
<accession>A0A1P8UII5</accession>
<dbReference type="HAMAP" id="MF_02065">
    <property type="entry name" value="MltG"/>
    <property type="match status" value="1"/>
</dbReference>
<evidence type="ECO:0000256" key="5">
    <source>
        <dbReference type="ARBA" id="ARBA00023239"/>
    </source>
</evidence>
<reference evidence="8 9" key="1">
    <citation type="submission" date="2017-01" db="EMBL/GenBank/DDBJ databases">
        <title>Draft sequence of Acidihalobacter ferrooxidans strain DSM 14175 (strain V8).</title>
        <authorList>
            <person name="Khaleque H.N."/>
            <person name="Ramsay J.P."/>
            <person name="Murphy R.J.T."/>
            <person name="Kaksonen A.H."/>
            <person name="Boxall N.J."/>
            <person name="Watkin E.L.J."/>
        </authorList>
    </citation>
    <scope>NUCLEOTIDE SEQUENCE [LARGE SCALE GENOMIC DNA]</scope>
    <source>
        <strain evidence="8 9">V8</strain>
    </source>
</reference>
<keyword evidence="7" id="KW-0997">Cell inner membrane</keyword>
<evidence type="ECO:0000256" key="1">
    <source>
        <dbReference type="ARBA" id="ARBA00022475"/>
    </source>
</evidence>
<keyword evidence="4 7" id="KW-0472">Membrane</keyword>
<keyword evidence="5 7" id="KW-0456">Lyase</keyword>